<dbReference type="PROSITE" id="PS00708">
    <property type="entry name" value="PRO_ENDOPEP_SER"/>
    <property type="match status" value="1"/>
</dbReference>
<dbReference type="SUPFAM" id="SSF53474">
    <property type="entry name" value="alpha/beta-Hydrolases"/>
    <property type="match status" value="1"/>
</dbReference>
<keyword evidence="3" id="KW-1185">Reference proteome</keyword>
<dbReference type="InterPro" id="IPR050261">
    <property type="entry name" value="FrsA_esterase"/>
</dbReference>
<dbReference type="InterPro" id="IPR002471">
    <property type="entry name" value="Pept_S9_AS"/>
</dbReference>
<reference evidence="2 3" key="1">
    <citation type="submission" date="2019-02" db="EMBL/GenBank/DDBJ databases">
        <title>Deep-cultivation of Planctomycetes and their phenomic and genomic characterization uncovers novel biology.</title>
        <authorList>
            <person name="Wiegand S."/>
            <person name="Jogler M."/>
            <person name="Boedeker C."/>
            <person name="Pinto D."/>
            <person name="Vollmers J."/>
            <person name="Rivas-Marin E."/>
            <person name="Kohn T."/>
            <person name="Peeters S.H."/>
            <person name="Heuer A."/>
            <person name="Rast P."/>
            <person name="Oberbeckmann S."/>
            <person name="Bunk B."/>
            <person name="Jeske O."/>
            <person name="Meyerdierks A."/>
            <person name="Storesund J.E."/>
            <person name="Kallscheuer N."/>
            <person name="Luecker S."/>
            <person name="Lage O.M."/>
            <person name="Pohl T."/>
            <person name="Merkel B.J."/>
            <person name="Hornburger P."/>
            <person name="Mueller R.-W."/>
            <person name="Bruemmer F."/>
            <person name="Labrenz M."/>
            <person name="Spormann A.M."/>
            <person name="Op den Camp H."/>
            <person name="Overmann J."/>
            <person name="Amann R."/>
            <person name="Jetten M.S.M."/>
            <person name="Mascher T."/>
            <person name="Medema M.H."/>
            <person name="Devos D.P."/>
            <person name="Kaster A.-K."/>
            <person name="Ovreas L."/>
            <person name="Rohde M."/>
            <person name="Galperin M.Y."/>
            <person name="Jogler C."/>
        </authorList>
    </citation>
    <scope>NUCLEOTIDE SEQUENCE [LARGE SCALE GENOMIC DNA]</scope>
    <source>
        <strain evidence="2 3">Mal48</strain>
    </source>
</reference>
<evidence type="ECO:0000313" key="3">
    <source>
        <dbReference type="Proteomes" id="UP000315724"/>
    </source>
</evidence>
<gene>
    <name evidence="2" type="ORF">Mal48_18020</name>
</gene>
<proteinExistence type="predicted"/>
<keyword evidence="1 2" id="KW-0378">Hydrolase</keyword>
<dbReference type="InterPro" id="IPR029058">
    <property type="entry name" value="AB_hydrolase_fold"/>
</dbReference>
<protein>
    <submittedName>
        <fullName evidence="2">Alpha/beta hydrolase family protein</fullName>
    </submittedName>
</protein>
<dbReference type="AlphaFoldDB" id="A0A517QLP5"/>
<accession>A0A517QLP5</accession>
<dbReference type="EMBL" id="CP036267">
    <property type="protein sequence ID" value="QDT32555.1"/>
    <property type="molecule type" value="Genomic_DNA"/>
</dbReference>
<name>A0A517QLP5_9PLAN</name>
<evidence type="ECO:0000256" key="1">
    <source>
        <dbReference type="ARBA" id="ARBA00022801"/>
    </source>
</evidence>
<dbReference type="PANTHER" id="PTHR22946">
    <property type="entry name" value="DIENELACTONE HYDROLASE DOMAIN-CONTAINING PROTEIN-RELATED"/>
    <property type="match status" value="1"/>
</dbReference>
<evidence type="ECO:0000313" key="2">
    <source>
        <dbReference type="EMBL" id="QDT32555.1"/>
    </source>
</evidence>
<dbReference type="Proteomes" id="UP000315724">
    <property type="component" value="Chromosome"/>
</dbReference>
<dbReference type="KEGG" id="tpol:Mal48_18020"/>
<dbReference type="GO" id="GO:0006508">
    <property type="term" value="P:proteolysis"/>
    <property type="evidence" value="ECO:0007669"/>
    <property type="project" value="InterPro"/>
</dbReference>
<dbReference type="GO" id="GO:0004252">
    <property type="term" value="F:serine-type endopeptidase activity"/>
    <property type="evidence" value="ECO:0007669"/>
    <property type="project" value="InterPro"/>
</dbReference>
<dbReference type="Gene3D" id="3.40.50.1820">
    <property type="entry name" value="alpha/beta hydrolase"/>
    <property type="match status" value="1"/>
</dbReference>
<sequence length="374" mass="41120">MNLDDDTSHAAYLRSDVLILQLNDFQDWTERMKCFLSVCQILICGTVCAEDLSGIEAQKPNTEVKHFNASDSLNVLEDASADANDCLKGLKWKPQEFSVTVRAPQTKHGDRLVQFSSAVPSGDDQNDIVSMEWSMVKDDAGTVQKAPAVVVVHESGSSMEVGRLFAGSLKHLGFHTFMIQMPYYGLRRSNSKQRHEVDQVTAMRQAVADVRRARDAVAVLPEVDSRTITLQGTSLGGFVSTTAASLDGKYDGVFLMLAGGDLYDIVQNGKKDAAKARERLARQGLTGEKLKTVTMSVEPTRVAHRLNPSRVWLYSGMFDTVVPPKNADLLATTVGLEKSHHVKMPANHYSGVVFLPMVFTHIQQEINTIHAGSK</sequence>
<organism evidence="2 3">
    <name type="scientific">Thalassoglobus polymorphus</name>
    <dbReference type="NCBI Taxonomy" id="2527994"/>
    <lineage>
        <taxon>Bacteria</taxon>
        <taxon>Pseudomonadati</taxon>
        <taxon>Planctomycetota</taxon>
        <taxon>Planctomycetia</taxon>
        <taxon>Planctomycetales</taxon>
        <taxon>Planctomycetaceae</taxon>
        <taxon>Thalassoglobus</taxon>
    </lineage>
</organism>